<dbReference type="EC" id="6.3.2.17" evidence="8"/>
<evidence type="ECO:0000256" key="15">
    <source>
        <dbReference type="ARBA" id="ARBA00022909"/>
    </source>
</evidence>
<evidence type="ECO:0000313" key="27">
    <source>
        <dbReference type="Proteomes" id="UP000029629"/>
    </source>
</evidence>
<evidence type="ECO:0000256" key="19">
    <source>
        <dbReference type="ARBA" id="ARBA00047493"/>
    </source>
</evidence>
<dbReference type="GO" id="GO:0005524">
    <property type="term" value="F:ATP binding"/>
    <property type="evidence" value="ECO:0007669"/>
    <property type="project" value="UniProtKB-KW"/>
</dbReference>
<dbReference type="Proteomes" id="UP000029629">
    <property type="component" value="Unassembled WGS sequence"/>
</dbReference>
<dbReference type="OrthoDB" id="9809356at2"/>
<keyword evidence="12 23" id="KW-0547">Nucleotide-binding</keyword>
<dbReference type="GO" id="GO:0046654">
    <property type="term" value="P:tetrahydrofolate biosynthetic process"/>
    <property type="evidence" value="ECO:0007669"/>
    <property type="project" value="UniProtKB-UniPathway"/>
</dbReference>
<evidence type="ECO:0000256" key="10">
    <source>
        <dbReference type="ARBA" id="ARBA00022598"/>
    </source>
</evidence>
<evidence type="ECO:0000256" key="1">
    <source>
        <dbReference type="ARBA" id="ARBA00001946"/>
    </source>
</evidence>
<dbReference type="Gene3D" id="3.90.190.20">
    <property type="entry name" value="Mur ligase, C-terminal domain"/>
    <property type="match status" value="1"/>
</dbReference>
<dbReference type="GO" id="GO:0046656">
    <property type="term" value="P:folic acid biosynthetic process"/>
    <property type="evidence" value="ECO:0007669"/>
    <property type="project" value="UniProtKB-KW"/>
</dbReference>
<keyword evidence="13 23" id="KW-0067">ATP-binding</keyword>
<evidence type="ECO:0000256" key="18">
    <source>
        <dbReference type="ARBA" id="ARBA00032510"/>
    </source>
</evidence>
<comment type="similarity">
    <text evidence="5 23">Belongs to the folylpolyglutamate synthase family.</text>
</comment>
<dbReference type="SUPFAM" id="SSF53244">
    <property type="entry name" value="MurD-like peptide ligases, peptide-binding domain"/>
    <property type="match status" value="1"/>
</dbReference>
<evidence type="ECO:0000256" key="22">
    <source>
        <dbReference type="ARBA" id="ARBA00049161"/>
    </source>
</evidence>
<dbReference type="PANTHER" id="PTHR11136">
    <property type="entry name" value="FOLYLPOLYGLUTAMATE SYNTHASE-RELATED"/>
    <property type="match status" value="1"/>
</dbReference>
<dbReference type="Pfam" id="PF02875">
    <property type="entry name" value="Mur_ligase_C"/>
    <property type="match status" value="1"/>
</dbReference>
<comment type="cofactor">
    <cofactor evidence="1">
        <name>Mg(2+)</name>
        <dbReference type="ChEBI" id="CHEBI:18420"/>
    </cofactor>
</comment>
<dbReference type="GO" id="GO:0004326">
    <property type="term" value="F:tetrahydrofolylpolyglutamate synthase activity"/>
    <property type="evidence" value="ECO:0007669"/>
    <property type="project" value="UniProtKB-EC"/>
</dbReference>
<dbReference type="InterPro" id="IPR036615">
    <property type="entry name" value="Mur_ligase_C_dom_sf"/>
</dbReference>
<dbReference type="AlphaFoldDB" id="A0A096APC2"/>
<evidence type="ECO:0000256" key="6">
    <source>
        <dbReference type="ARBA" id="ARBA00011245"/>
    </source>
</evidence>
<keyword evidence="10 23" id="KW-0436">Ligase</keyword>
<evidence type="ECO:0000256" key="16">
    <source>
        <dbReference type="ARBA" id="ARBA00030048"/>
    </source>
</evidence>
<comment type="function">
    <text evidence="2">Functions in two distinct reactions of the de novo folate biosynthetic pathway. Catalyzes the addition of a glutamate residue to dihydropteroate (7,8-dihydropteroate or H2Pte) to form dihydrofolate (7,8-dihydrofolate monoglutamate or H2Pte-Glu). Also catalyzes successive additions of L-glutamate to tetrahydrofolate or 10-formyltetrahydrofolate or 5,10-methylenetetrahydrofolate, leading to folylpolyglutamate derivatives.</text>
</comment>
<dbReference type="Pfam" id="PF08245">
    <property type="entry name" value="Mur_ligase_M"/>
    <property type="match status" value="1"/>
</dbReference>
<comment type="catalytic activity">
    <reaction evidence="19">
        <text>(6S)-5,6,7,8-tetrahydrofolyl-(gamma-L-Glu)(n) + L-glutamate + ATP = (6S)-5,6,7,8-tetrahydrofolyl-(gamma-L-Glu)(n+1) + ADP + phosphate + H(+)</text>
        <dbReference type="Rhea" id="RHEA:10580"/>
        <dbReference type="Rhea" id="RHEA-COMP:14738"/>
        <dbReference type="Rhea" id="RHEA-COMP:14740"/>
        <dbReference type="ChEBI" id="CHEBI:15378"/>
        <dbReference type="ChEBI" id="CHEBI:29985"/>
        <dbReference type="ChEBI" id="CHEBI:30616"/>
        <dbReference type="ChEBI" id="CHEBI:43474"/>
        <dbReference type="ChEBI" id="CHEBI:141005"/>
        <dbReference type="ChEBI" id="CHEBI:456216"/>
        <dbReference type="EC" id="6.3.2.17"/>
    </reaction>
</comment>
<evidence type="ECO:0000256" key="14">
    <source>
        <dbReference type="ARBA" id="ARBA00022842"/>
    </source>
</evidence>
<keyword evidence="27" id="KW-1185">Reference proteome</keyword>
<keyword evidence="11" id="KW-0479">Metal-binding</keyword>
<evidence type="ECO:0000256" key="9">
    <source>
        <dbReference type="ARBA" id="ARBA00019357"/>
    </source>
</evidence>
<comment type="catalytic activity">
    <reaction evidence="22">
        <text>7,8-dihydropteroate + L-glutamate + ATP = 7,8-dihydrofolate + ADP + phosphate + H(+)</text>
        <dbReference type="Rhea" id="RHEA:23584"/>
        <dbReference type="ChEBI" id="CHEBI:15378"/>
        <dbReference type="ChEBI" id="CHEBI:17839"/>
        <dbReference type="ChEBI" id="CHEBI:29985"/>
        <dbReference type="ChEBI" id="CHEBI:30616"/>
        <dbReference type="ChEBI" id="CHEBI:43474"/>
        <dbReference type="ChEBI" id="CHEBI:57451"/>
        <dbReference type="ChEBI" id="CHEBI:456216"/>
        <dbReference type="EC" id="6.3.2.12"/>
    </reaction>
</comment>
<comment type="pathway">
    <text evidence="4">Cofactor biosynthesis; tetrahydrofolylpolyglutamate biosynthesis.</text>
</comment>
<evidence type="ECO:0000256" key="8">
    <source>
        <dbReference type="ARBA" id="ARBA00013025"/>
    </source>
</evidence>
<sequence length="432" mass="47501">MSIIPTSHSSLSTWLSYLEHLHRQEIDLGLDRIKQVAARLPIELDSIKIVVGGTNGKGSTCAMLESIYLAAGYRVGLYTSPHLIRFNERIRLNGLEASDQQIVEQLAIIEEARGDISLSYFEYTTLAAILLFKANDIQVSIFEVGLGGRLDAVNIIDADCSIITSIAIDHINYLGDTREQIAWEKAHIYRQGKVAICADPEPPQSLIDYAQEIGADLQLFGRDFNYTGDQIQWTYIGKNQRRHALAYPALRGANQLINAAAALTAVEALKMSAPVPNQSIREGLLRVELAGRFQILPGQPTTVLDVAHNPHAAAVLQHNLHAMSYFPYTTAVFGMLDDKDVSQVIKCLEKTVDYWYCASLSGTRGVSGQALADKINSLISKDKDGLPEVRVFDSPHQAYEAAKARSNPEDRIVVFGSFLTVADVLAHLPSSN</sequence>
<evidence type="ECO:0000256" key="3">
    <source>
        <dbReference type="ARBA" id="ARBA00004799"/>
    </source>
</evidence>
<evidence type="ECO:0000256" key="11">
    <source>
        <dbReference type="ARBA" id="ARBA00022723"/>
    </source>
</evidence>
<dbReference type="FunFam" id="3.40.1190.10:FF:000004">
    <property type="entry name" value="Dihydrofolate synthase/folylpolyglutamate synthase"/>
    <property type="match status" value="1"/>
</dbReference>
<dbReference type="RefSeq" id="WP_036557038.1">
    <property type="nucleotide sequence ID" value="NZ_JRNI01000003.1"/>
</dbReference>
<dbReference type="PANTHER" id="PTHR11136:SF0">
    <property type="entry name" value="DIHYDROFOLATE SYNTHETASE-RELATED"/>
    <property type="match status" value="1"/>
</dbReference>
<dbReference type="PIRSF" id="PIRSF001563">
    <property type="entry name" value="Folylpolyglu_synth"/>
    <property type="match status" value="1"/>
</dbReference>
<keyword evidence="14" id="KW-0460">Magnesium</keyword>
<comment type="catalytic activity">
    <reaction evidence="20">
        <text>10-formyltetrahydrofolyl-(gamma-L-Glu)(n) + L-glutamate + ATP = 10-formyltetrahydrofolyl-(gamma-L-Glu)(n+1) + ADP + phosphate + H(+)</text>
        <dbReference type="Rhea" id="RHEA:51904"/>
        <dbReference type="Rhea" id="RHEA-COMP:13088"/>
        <dbReference type="Rhea" id="RHEA-COMP:14300"/>
        <dbReference type="ChEBI" id="CHEBI:15378"/>
        <dbReference type="ChEBI" id="CHEBI:29985"/>
        <dbReference type="ChEBI" id="CHEBI:30616"/>
        <dbReference type="ChEBI" id="CHEBI:43474"/>
        <dbReference type="ChEBI" id="CHEBI:134413"/>
        <dbReference type="ChEBI" id="CHEBI:456216"/>
        <dbReference type="EC" id="6.3.2.17"/>
    </reaction>
</comment>
<dbReference type="UniPathway" id="UPA00077">
    <property type="reaction ID" value="UER00157"/>
</dbReference>
<evidence type="ECO:0000256" key="17">
    <source>
        <dbReference type="ARBA" id="ARBA00030592"/>
    </source>
</evidence>
<dbReference type="GO" id="GO:0046872">
    <property type="term" value="F:metal ion binding"/>
    <property type="evidence" value="ECO:0007669"/>
    <property type="project" value="UniProtKB-KW"/>
</dbReference>
<gene>
    <name evidence="26" type="ORF">HMPREF2130_00625</name>
</gene>
<dbReference type="InterPro" id="IPR004101">
    <property type="entry name" value="Mur_ligase_C"/>
</dbReference>
<dbReference type="NCBIfam" id="TIGR01499">
    <property type="entry name" value="folC"/>
    <property type="match status" value="1"/>
</dbReference>
<evidence type="ECO:0000256" key="20">
    <source>
        <dbReference type="ARBA" id="ARBA00047808"/>
    </source>
</evidence>
<evidence type="ECO:0000256" key="12">
    <source>
        <dbReference type="ARBA" id="ARBA00022741"/>
    </source>
</evidence>
<comment type="caution">
    <text evidence="26">The sequence shown here is derived from an EMBL/GenBank/DDBJ whole genome shotgun (WGS) entry which is preliminary data.</text>
</comment>
<dbReference type="NCBIfam" id="NF008101">
    <property type="entry name" value="PRK10846.1"/>
    <property type="match status" value="1"/>
</dbReference>
<evidence type="ECO:0000313" key="26">
    <source>
        <dbReference type="EMBL" id="KGF32482.1"/>
    </source>
</evidence>
<comment type="subunit">
    <text evidence="6">Monomer.</text>
</comment>
<dbReference type="GO" id="GO:0005737">
    <property type="term" value="C:cytoplasm"/>
    <property type="evidence" value="ECO:0007669"/>
    <property type="project" value="TreeGrafter"/>
</dbReference>
<feature type="domain" description="Mur ligase central" evidence="25">
    <location>
        <begin position="51"/>
        <end position="265"/>
    </location>
</feature>
<proteinExistence type="inferred from homology"/>
<evidence type="ECO:0000256" key="5">
    <source>
        <dbReference type="ARBA" id="ARBA00008276"/>
    </source>
</evidence>
<evidence type="ECO:0000256" key="21">
    <source>
        <dbReference type="ARBA" id="ARBA00049035"/>
    </source>
</evidence>
<dbReference type="Gene3D" id="3.40.1190.10">
    <property type="entry name" value="Mur-like, catalytic domain"/>
    <property type="match status" value="1"/>
</dbReference>
<feature type="domain" description="Mur ligase C-terminal" evidence="24">
    <location>
        <begin position="291"/>
        <end position="418"/>
    </location>
</feature>
<comment type="pathway">
    <text evidence="3">Cofactor biosynthesis; tetrahydrofolate biosynthesis; 7,8-dihydrofolate from 2-amino-4-hydroxy-6-hydroxymethyl-7,8-dihydropteridine diphosphate and 4-aminobenzoate: step 2/2.</text>
</comment>
<keyword evidence="15" id="KW-0289">Folate biosynthesis</keyword>
<dbReference type="InterPro" id="IPR013221">
    <property type="entry name" value="Mur_ligase_cen"/>
</dbReference>
<comment type="catalytic activity">
    <reaction evidence="21">
        <text>(6R)-5,10-methylenetetrahydrofolyl-(gamma-L-Glu)(n) + L-glutamate + ATP = (6R)-5,10-methylenetetrahydrofolyl-(gamma-L-Glu)(n+1) + ADP + phosphate + H(+)</text>
        <dbReference type="Rhea" id="RHEA:51912"/>
        <dbReference type="Rhea" id="RHEA-COMP:13257"/>
        <dbReference type="Rhea" id="RHEA-COMP:13258"/>
        <dbReference type="ChEBI" id="CHEBI:15378"/>
        <dbReference type="ChEBI" id="CHEBI:29985"/>
        <dbReference type="ChEBI" id="CHEBI:30616"/>
        <dbReference type="ChEBI" id="CHEBI:43474"/>
        <dbReference type="ChEBI" id="CHEBI:136572"/>
        <dbReference type="ChEBI" id="CHEBI:456216"/>
        <dbReference type="EC" id="6.3.2.17"/>
    </reaction>
</comment>
<evidence type="ECO:0000256" key="7">
    <source>
        <dbReference type="ARBA" id="ARBA00013023"/>
    </source>
</evidence>
<dbReference type="InterPro" id="IPR036565">
    <property type="entry name" value="Mur-like_cat_sf"/>
</dbReference>
<protein>
    <recommendedName>
        <fullName evidence="9">Dihydrofolate synthase/folylpolyglutamate synthase</fullName>
        <ecNumber evidence="7">6.3.2.12</ecNumber>
        <ecNumber evidence="8">6.3.2.17</ecNumber>
    </recommendedName>
    <alternativeName>
        <fullName evidence="18">Folylpoly-gamma-glutamate synthetase-dihydrofolate synthetase</fullName>
    </alternativeName>
    <alternativeName>
        <fullName evidence="16">Folylpolyglutamate synthetase</fullName>
    </alternativeName>
    <alternativeName>
        <fullName evidence="17">Tetrahydrofolylpolyglutamate synthase</fullName>
    </alternativeName>
</protein>
<evidence type="ECO:0000256" key="13">
    <source>
        <dbReference type="ARBA" id="ARBA00022840"/>
    </source>
</evidence>
<reference evidence="26 27" key="1">
    <citation type="submission" date="2014-07" db="EMBL/GenBank/DDBJ databases">
        <authorList>
            <person name="McCorrison J."/>
            <person name="Sanka R."/>
            <person name="Torralba M."/>
            <person name="Gillis M."/>
            <person name="Haft D.H."/>
            <person name="Methe B."/>
            <person name="Sutton G."/>
            <person name="Nelson K.E."/>
        </authorList>
    </citation>
    <scope>NUCLEOTIDE SEQUENCE [LARGE SCALE GENOMIC DNA]</scope>
    <source>
        <strain evidence="26 27">DNF00040</strain>
    </source>
</reference>
<organism evidence="26 27">
    <name type="scientific">Oligella urethralis DNF00040</name>
    <dbReference type="NCBI Taxonomy" id="1401065"/>
    <lineage>
        <taxon>Bacteria</taxon>
        <taxon>Pseudomonadati</taxon>
        <taxon>Pseudomonadota</taxon>
        <taxon>Betaproteobacteria</taxon>
        <taxon>Burkholderiales</taxon>
        <taxon>Alcaligenaceae</taxon>
        <taxon>Oligella</taxon>
    </lineage>
</organism>
<dbReference type="eggNOG" id="COG0285">
    <property type="taxonomic scope" value="Bacteria"/>
</dbReference>
<dbReference type="InterPro" id="IPR001645">
    <property type="entry name" value="Folylpolyglutamate_synth"/>
</dbReference>
<evidence type="ECO:0000259" key="25">
    <source>
        <dbReference type="Pfam" id="PF08245"/>
    </source>
</evidence>
<name>A0A096APC2_9BURK</name>
<dbReference type="EC" id="6.3.2.12" evidence="7"/>
<dbReference type="EMBL" id="JRNI01000003">
    <property type="protein sequence ID" value="KGF32482.1"/>
    <property type="molecule type" value="Genomic_DNA"/>
</dbReference>
<evidence type="ECO:0000256" key="4">
    <source>
        <dbReference type="ARBA" id="ARBA00005150"/>
    </source>
</evidence>
<accession>A0A096APC2</accession>
<evidence type="ECO:0000259" key="24">
    <source>
        <dbReference type="Pfam" id="PF02875"/>
    </source>
</evidence>
<dbReference type="GO" id="GO:0008841">
    <property type="term" value="F:dihydrofolate synthase activity"/>
    <property type="evidence" value="ECO:0007669"/>
    <property type="project" value="UniProtKB-EC"/>
</dbReference>
<evidence type="ECO:0000256" key="23">
    <source>
        <dbReference type="PIRNR" id="PIRNR001563"/>
    </source>
</evidence>
<evidence type="ECO:0000256" key="2">
    <source>
        <dbReference type="ARBA" id="ARBA00002714"/>
    </source>
</evidence>
<dbReference type="SUPFAM" id="SSF53623">
    <property type="entry name" value="MurD-like peptide ligases, catalytic domain"/>
    <property type="match status" value="1"/>
</dbReference>